<protein>
    <submittedName>
        <fullName evidence="1">Uncharacterized protein</fullName>
    </submittedName>
</protein>
<reference evidence="1" key="1">
    <citation type="submission" date="2021-11" db="EMBL/GenBank/DDBJ databases">
        <title>Streptomyces corallinus and Kineosporia corallina sp. nov., two new coral-derived marine actinobacteria.</title>
        <authorList>
            <person name="Buangrab K."/>
            <person name="Sutthacheep M."/>
            <person name="Yeemin T."/>
            <person name="Harunari E."/>
            <person name="Igarashi Y."/>
            <person name="Sripreechasak P."/>
            <person name="Kanchanasin P."/>
            <person name="Tanasupawat S."/>
            <person name="Phongsopitanun W."/>
        </authorList>
    </citation>
    <scope>NUCLEOTIDE SEQUENCE</scope>
    <source>
        <strain evidence="1">JCM 31032</strain>
    </source>
</reference>
<comment type="caution">
    <text evidence="1">The sequence shown here is derived from an EMBL/GenBank/DDBJ whole genome shotgun (WGS) entry which is preliminary data.</text>
</comment>
<name>A0A9X1NJE7_9ACTN</name>
<evidence type="ECO:0000313" key="1">
    <source>
        <dbReference type="EMBL" id="MCD5315263.1"/>
    </source>
</evidence>
<accession>A0A9X1NJE7</accession>
<dbReference type="EMBL" id="JAJOMB010000021">
    <property type="protein sequence ID" value="MCD5315263.1"/>
    <property type="molecule type" value="Genomic_DNA"/>
</dbReference>
<dbReference type="AlphaFoldDB" id="A0A9X1NJE7"/>
<sequence length="149" mass="16028">MNKLKSAQVRAHLQVIEDRLSDLGSLVTVTHRPFGPADGHMVSAVPANPRSLAFSWIWTDVVVFEAGREGGRWELEPTAADLQFLGDVVAAMVAGRVVETFAAGRSAVAVTLASGDVVCEVGYGGGLASVVPLPGWRRWGHRTQYEPYK</sequence>
<dbReference type="RefSeq" id="WP_231448067.1">
    <property type="nucleotide sequence ID" value="NZ_JAJOMB010000021.1"/>
</dbReference>
<dbReference type="Proteomes" id="UP001138997">
    <property type="component" value="Unassembled WGS sequence"/>
</dbReference>
<proteinExistence type="predicted"/>
<gene>
    <name evidence="1" type="ORF">LR394_30610</name>
</gene>
<organism evidence="1 2">
    <name type="scientific">Kineosporia babensis</name>
    <dbReference type="NCBI Taxonomy" id="499548"/>
    <lineage>
        <taxon>Bacteria</taxon>
        <taxon>Bacillati</taxon>
        <taxon>Actinomycetota</taxon>
        <taxon>Actinomycetes</taxon>
        <taxon>Kineosporiales</taxon>
        <taxon>Kineosporiaceae</taxon>
        <taxon>Kineosporia</taxon>
    </lineage>
</organism>
<keyword evidence="2" id="KW-1185">Reference proteome</keyword>
<evidence type="ECO:0000313" key="2">
    <source>
        <dbReference type="Proteomes" id="UP001138997"/>
    </source>
</evidence>